<organism evidence="2 3">
    <name type="scientific">Ricinus communis</name>
    <name type="common">Castor bean</name>
    <dbReference type="NCBI Taxonomy" id="3988"/>
    <lineage>
        <taxon>Eukaryota</taxon>
        <taxon>Viridiplantae</taxon>
        <taxon>Streptophyta</taxon>
        <taxon>Embryophyta</taxon>
        <taxon>Tracheophyta</taxon>
        <taxon>Spermatophyta</taxon>
        <taxon>Magnoliopsida</taxon>
        <taxon>eudicotyledons</taxon>
        <taxon>Gunneridae</taxon>
        <taxon>Pentapetalae</taxon>
        <taxon>rosids</taxon>
        <taxon>fabids</taxon>
        <taxon>Malpighiales</taxon>
        <taxon>Euphorbiaceae</taxon>
        <taxon>Acalyphoideae</taxon>
        <taxon>Acalypheae</taxon>
        <taxon>Ricinus</taxon>
    </lineage>
</organism>
<keyword evidence="1" id="KW-0732">Signal</keyword>
<name>B9SQU6_RICCO</name>
<dbReference type="InParanoid" id="B9SQU6"/>
<dbReference type="InterPro" id="IPR005519">
    <property type="entry name" value="Acid_phosphat_B-like"/>
</dbReference>
<sequence length="57" mass="6473">MNQSSLEEWMNQGKAPALEHSLKFFNDMKSRGIQTILVSSRREHLRSATVDNLVDVG</sequence>
<evidence type="ECO:0000256" key="1">
    <source>
        <dbReference type="ARBA" id="ARBA00022729"/>
    </source>
</evidence>
<dbReference type="Gene3D" id="3.40.50.1000">
    <property type="entry name" value="HAD superfamily/HAD-like"/>
    <property type="match status" value="1"/>
</dbReference>
<dbReference type="EMBL" id="EQ974090">
    <property type="protein sequence ID" value="EEF34037.1"/>
    <property type="molecule type" value="Genomic_DNA"/>
</dbReference>
<evidence type="ECO:0000313" key="3">
    <source>
        <dbReference type="Proteomes" id="UP000008311"/>
    </source>
</evidence>
<dbReference type="Pfam" id="PF03767">
    <property type="entry name" value="Acid_phosphat_B"/>
    <property type="match status" value="1"/>
</dbReference>
<proteinExistence type="predicted"/>
<keyword evidence="3" id="KW-1185">Reference proteome</keyword>
<reference evidence="3" key="1">
    <citation type="journal article" date="2010" name="Nat. Biotechnol.">
        <title>Draft genome sequence of the oilseed species Ricinus communis.</title>
        <authorList>
            <person name="Chan A.P."/>
            <person name="Crabtree J."/>
            <person name="Zhao Q."/>
            <person name="Lorenzi H."/>
            <person name="Orvis J."/>
            <person name="Puiu D."/>
            <person name="Melake-Berhan A."/>
            <person name="Jones K.M."/>
            <person name="Redman J."/>
            <person name="Chen G."/>
            <person name="Cahoon E.B."/>
            <person name="Gedil M."/>
            <person name="Stanke M."/>
            <person name="Haas B.J."/>
            <person name="Wortman J.R."/>
            <person name="Fraser-Liggett C.M."/>
            <person name="Ravel J."/>
            <person name="Rabinowicz P.D."/>
        </authorList>
    </citation>
    <scope>NUCLEOTIDE SEQUENCE [LARGE SCALE GENOMIC DNA]</scope>
    <source>
        <strain evidence="3">cv. Hale</strain>
    </source>
</reference>
<dbReference type="InterPro" id="IPR023214">
    <property type="entry name" value="HAD_sf"/>
</dbReference>
<accession>B9SQU6</accession>
<dbReference type="PANTHER" id="PTHR31284">
    <property type="entry name" value="ACID PHOSPHATASE-LIKE PROTEIN"/>
    <property type="match status" value="1"/>
</dbReference>
<gene>
    <name evidence="2" type="ORF">RCOM_1217820</name>
</gene>
<evidence type="ECO:0000313" key="2">
    <source>
        <dbReference type="EMBL" id="EEF34037.1"/>
    </source>
</evidence>
<evidence type="ECO:0008006" key="4">
    <source>
        <dbReference type="Google" id="ProtNLM"/>
    </source>
</evidence>
<dbReference type="SUPFAM" id="SSF56784">
    <property type="entry name" value="HAD-like"/>
    <property type="match status" value="1"/>
</dbReference>
<dbReference type="PANTHER" id="PTHR31284:SF24">
    <property type="entry name" value="ACID PHOSPHATASE"/>
    <property type="match status" value="1"/>
</dbReference>
<dbReference type="STRING" id="3988.B9SQU6"/>
<dbReference type="InterPro" id="IPR036412">
    <property type="entry name" value="HAD-like_sf"/>
</dbReference>
<dbReference type="Proteomes" id="UP000008311">
    <property type="component" value="Unassembled WGS sequence"/>
</dbReference>
<dbReference type="AlphaFoldDB" id="B9SQU6"/>
<protein>
    <recommendedName>
        <fullName evidence="4">Acid phosphatase</fullName>
    </recommendedName>
</protein>